<dbReference type="Gene3D" id="1.10.3160.10">
    <property type="entry name" value="Bbcrasp-1"/>
    <property type="match status" value="1"/>
</dbReference>
<feature type="chain" id="PRO_5031303774" evidence="3">
    <location>
        <begin position="27"/>
        <end position="274"/>
    </location>
</feature>
<evidence type="ECO:0000256" key="1">
    <source>
        <dbReference type="SAM" id="Coils"/>
    </source>
</evidence>
<keyword evidence="3" id="KW-0732">Signal</keyword>
<evidence type="ECO:0000256" key="3">
    <source>
        <dbReference type="SAM" id="SignalP"/>
    </source>
</evidence>
<reference evidence="4 5" key="1">
    <citation type="journal article" date="2011" name="J. Bacteriol.">
        <title>Whole-genome sequences of thirteen isolates of Borrelia burgdorferi.</title>
        <authorList>
            <person name="Schutzer S.E."/>
            <person name="Fraser-Liggett C.M."/>
            <person name="Casjens S.R."/>
            <person name="Qiu W.G."/>
            <person name="Dunn J.J."/>
            <person name="Mongodin E.F."/>
            <person name="Luft B.J."/>
        </authorList>
    </citation>
    <scope>NUCLEOTIDE SEQUENCE [LARGE SCALE GENOMIC DNA]</scope>
    <source>
        <strain evidence="4 5">118a</strain>
        <plasmid evidence="4 5">118a_lp54</plasmid>
    </source>
</reference>
<keyword evidence="4" id="KW-0614">Plasmid</keyword>
<dbReference type="EMBL" id="CP001542">
    <property type="protein sequence ID" value="ACN93131.1"/>
    <property type="molecule type" value="Genomic_DNA"/>
</dbReference>
<dbReference type="RefSeq" id="WP_012672479.1">
    <property type="nucleotide sequence ID" value="NC_012241.1"/>
</dbReference>
<keyword evidence="1" id="KW-0175">Coiled coil</keyword>
<organism evidence="4 5">
    <name type="scientific">Borreliella burgdorferi 118a</name>
    <dbReference type="NCBI Taxonomy" id="476210"/>
    <lineage>
        <taxon>Bacteria</taxon>
        <taxon>Pseudomonadati</taxon>
        <taxon>Spirochaetota</taxon>
        <taxon>Spirochaetia</taxon>
        <taxon>Spirochaetales</taxon>
        <taxon>Borreliaceae</taxon>
        <taxon>Borreliella</taxon>
    </lineage>
</organism>
<gene>
    <name evidence="4" type="ORF">BBU118A_A59</name>
</gene>
<dbReference type="NCBIfam" id="NF033729">
    <property type="entry name" value="borfam54_2"/>
    <property type="match status" value="1"/>
</dbReference>
<feature type="coiled-coil region" evidence="1">
    <location>
        <begin position="232"/>
        <end position="259"/>
    </location>
</feature>
<sequence length="274" mass="32159">MKKEKLNKIKLNIIAMILTLICTSCAPFSKIDPKANENTNLEKNTNLGKNTNPEKTTNLRKNIDLEKNTNPEENTQNFEDEFDDFRSYYENLMGTTDSKLKEIGKKLETQNNKYNIQIDKITKEQLDFLDNFVSHATLENEKMLLKKMIYSSLDYKKENIETLKTILETLKNNHENTNMINSFLYYSALGIQIHLDKHLQSINEELETQSKEDLEMLLELLKFELQLKEMFKKGLKETLEAYRQNTNNIKDNAEALAEHFNKYCQSLDSFKPIY</sequence>
<dbReference type="AlphaFoldDB" id="A0A7U3YBV0"/>
<dbReference type="InterPro" id="IPR008421">
    <property type="entry name" value="Borrelia_lipoprotein_PFam54/60"/>
</dbReference>
<evidence type="ECO:0000313" key="5">
    <source>
        <dbReference type="Proteomes" id="UP000006208"/>
    </source>
</evidence>
<name>A0A7U3YBV0_BORBG</name>
<dbReference type="Proteomes" id="UP000006208">
    <property type="component" value="Plasmid 118a_lp54"/>
</dbReference>
<feature type="compositionally biased region" description="Low complexity" evidence="2">
    <location>
        <begin position="36"/>
        <end position="51"/>
    </location>
</feature>
<feature type="signal peptide" evidence="3">
    <location>
        <begin position="1"/>
        <end position="26"/>
    </location>
</feature>
<evidence type="ECO:0000313" key="4">
    <source>
        <dbReference type="EMBL" id="ACN93131.1"/>
    </source>
</evidence>
<feature type="region of interest" description="Disordered" evidence="2">
    <location>
        <begin position="33"/>
        <end position="56"/>
    </location>
</feature>
<proteinExistence type="predicted"/>
<geneLocation type="plasmid" evidence="4 5">
    <name>118a_lp54</name>
</geneLocation>
<accession>A0A7U3YBV0</accession>
<dbReference type="Pfam" id="PF05714">
    <property type="entry name" value="PFam54_60"/>
    <property type="match status" value="1"/>
</dbReference>
<evidence type="ECO:0000256" key="2">
    <source>
        <dbReference type="SAM" id="MobiDB-lite"/>
    </source>
</evidence>
<protein>
    <submittedName>
        <fullName evidence="4">Complement regulator acquiring protein 1</fullName>
    </submittedName>
</protein>